<keyword evidence="3" id="KW-1185">Reference proteome</keyword>
<sequence>MYAPRRAGWRAGCLAAWLLGTYVRVGSAGLGYILGFVCGAPSAGLLTVSQGPGGGGGGGAFRCLDGEHGIVGLGALCCIYIYIGLMGAGLMSCWKCGFLLYDFCVRAYTHAFIHLYICVCVCLYDI</sequence>
<evidence type="ECO:0000313" key="2">
    <source>
        <dbReference type="EMBL" id="KAF2786846.1"/>
    </source>
</evidence>
<evidence type="ECO:0000256" key="1">
    <source>
        <dbReference type="SAM" id="Phobius"/>
    </source>
</evidence>
<dbReference type="EMBL" id="MU002397">
    <property type="protein sequence ID" value="KAF2786846.1"/>
    <property type="molecule type" value="Genomic_DNA"/>
</dbReference>
<keyword evidence="1" id="KW-0812">Transmembrane</keyword>
<evidence type="ECO:0000313" key="3">
    <source>
        <dbReference type="Proteomes" id="UP000799757"/>
    </source>
</evidence>
<dbReference type="Proteomes" id="UP000799757">
    <property type="component" value="Unassembled WGS sequence"/>
</dbReference>
<proteinExistence type="predicted"/>
<keyword evidence="1" id="KW-1133">Transmembrane helix</keyword>
<reference evidence="2" key="1">
    <citation type="journal article" date="2020" name="Stud. Mycol.">
        <title>101 Dothideomycetes genomes: a test case for predicting lifestyles and emergence of pathogens.</title>
        <authorList>
            <person name="Haridas S."/>
            <person name="Albert R."/>
            <person name="Binder M."/>
            <person name="Bloem J."/>
            <person name="Labutti K."/>
            <person name="Salamov A."/>
            <person name="Andreopoulos B."/>
            <person name="Baker S."/>
            <person name="Barry K."/>
            <person name="Bills G."/>
            <person name="Bluhm B."/>
            <person name="Cannon C."/>
            <person name="Castanera R."/>
            <person name="Culley D."/>
            <person name="Daum C."/>
            <person name="Ezra D."/>
            <person name="Gonzalez J."/>
            <person name="Henrissat B."/>
            <person name="Kuo A."/>
            <person name="Liang C."/>
            <person name="Lipzen A."/>
            <person name="Lutzoni F."/>
            <person name="Magnuson J."/>
            <person name="Mondo S."/>
            <person name="Nolan M."/>
            <person name="Ohm R."/>
            <person name="Pangilinan J."/>
            <person name="Park H.-J."/>
            <person name="Ramirez L."/>
            <person name="Alfaro M."/>
            <person name="Sun H."/>
            <person name="Tritt A."/>
            <person name="Yoshinaga Y."/>
            <person name="Zwiers L.-H."/>
            <person name="Turgeon B."/>
            <person name="Goodwin S."/>
            <person name="Spatafora J."/>
            <person name="Crous P."/>
            <person name="Grigoriev I."/>
        </authorList>
    </citation>
    <scope>NUCLEOTIDE SEQUENCE</scope>
    <source>
        <strain evidence="2">CBS 109.77</strain>
    </source>
</reference>
<feature type="transmembrane region" description="Helical" evidence="1">
    <location>
        <begin position="69"/>
        <end position="87"/>
    </location>
</feature>
<keyword evidence="1" id="KW-0472">Membrane</keyword>
<protein>
    <submittedName>
        <fullName evidence="2">Uncharacterized protein</fullName>
    </submittedName>
</protein>
<gene>
    <name evidence="2" type="ORF">K505DRAFT_330065</name>
</gene>
<name>A0A6A6WRY0_9PLEO</name>
<organism evidence="2 3">
    <name type="scientific">Melanomma pulvis-pyrius CBS 109.77</name>
    <dbReference type="NCBI Taxonomy" id="1314802"/>
    <lineage>
        <taxon>Eukaryota</taxon>
        <taxon>Fungi</taxon>
        <taxon>Dikarya</taxon>
        <taxon>Ascomycota</taxon>
        <taxon>Pezizomycotina</taxon>
        <taxon>Dothideomycetes</taxon>
        <taxon>Pleosporomycetidae</taxon>
        <taxon>Pleosporales</taxon>
        <taxon>Melanommataceae</taxon>
        <taxon>Melanomma</taxon>
    </lineage>
</organism>
<dbReference type="AlphaFoldDB" id="A0A6A6WRY0"/>
<feature type="transmembrane region" description="Helical" evidence="1">
    <location>
        <begin position="107"/>
        <end position="124"/>
    </location>
</feature>
<accession>A0A6A6WRY0</accession>